<dbReference type="PROSITE" id="PS51642">
    <property type="entry name" value="HEMOPEXIN_2"/>
    <property type="match status" value="4"/>
</dbReference>
<dbReference type="OrthoDB" id="406838at2759"/>
<keyword evidence="8" id="KW-0677">Repeat</keyword>
<keyword evidence="11 17" id="KW-0106">Calcium</keyword>
<dbReference type="SUPFAM" id="SSF50923">
    <property type="entry name" value="Hemopexin-like domain"/>
    <property type="match status" value="1"/>
</dbReference>
<evidence type="ECO:0000256" key="8">
    <source>
        <dbReference type="ARBA" id="ARBA00022737"/>
    </source>
</evidence>
<feature type="binding site" evidence="17">
    <location>
        <position position="197"/>
    </location>
    <ligand>
        <name>Ca(2+)</name>
        <dbReference type="ChEBI" id="CHEBI:29108"/>
        <label>3</label>
    </ligand>
</feature>
<feature type="binding site" evidence="17">
    <location>
        <position position="286"/>
    </location>
    <ligand>
        <name>Ca(2+)</name>
        <dbReference type="ChEBI" id="CHEBI:29108"/>
        <label>5</label>
    </ligand>
</feature>
<organism evidence="23 24">
    <name type="scientific">Cathartes aura</name>
    <name type="common">Turkey vulture</name>
    <name type="synonym">Vultur aura</name>
    <dbReference type="NCBI Taxonomy" id="43455"/>
    <lineage>
        <taxon>Eukaryota</taxon>
        <taxon>Metazoa</taxon>
        <taxon>Chordata</taxon>
        <taxon>Craniata</taxon>
        <taxon>Vertebrata</taxon>
        <taxon>Euteleostomi</taxon>
        <taxon>Archelosauria</taxon>
        <taxon>Archosauria</taxon>
        <taxon>Dinosauria</taxon>
        <taxon>Saurischia</taxon>
        <taxon>Theropoda</taxon>
        <taxon>Coelurosauria</taxon>
        <taxon>Aves</taxon>
        <taxon>Neognathae</taxon>
        <taxon>Neoaves</taxon>
        <taxon>Telluraves</taxon>
        <taxon>Accipitrimorphae</taxon>
        <taxon>Accipitriformes</taxon>
        <taxon>Cathartidae</taxon>
        <taxon>Cathartes</taxon>
    </lineage>
</organism>
<dbReference type="InterPro" id="IPR021158">
    <property type="entry name" value="Pept_M10A_Zn_BS"/>
</dbReference>
<dbReference type="SMART" id="SM00235">
    <property type="entry name" value="ZnMc"/>
    <property type="match status" value="1"/>
</dbReference>
<dbReference type="GO" id="GO:0004222">
    <property type="term" value="F:metalloendopeptidase activity"/>
    <property type="evidence" value="ECO:0007669"/>
    <property type="project" value="InterPro"/>
</dbReference>
<evidence type="ECO:0000256" key="5">
    <source>
        <dbReference type="ARBA" id="ARBA00022670"/>
    </source>
</evidence>
<feature type="binding site" evidence="17">
    <location>
        <position position="328"/>
    </location>
    <ligand>
        <name>Ca(2+)</name>
        <dbReference type="ChEBI" id="CHEBI:29108"/>
        <label>4</label>
    </ligand>
</feature>
<comment type="cofactor">
    <cofactor evidence="17">
        <name>Ca(2+)</name>
        <dbReference type="ChEBI" id="CHEBI:29108"/>
    </cofactor>
    <text evidence="17">Can bind about 5 Ca(2+) ions per subunit.</text>
</comment>
<evidence type="ECO:0000256" key="11">
    <source>
        <dbReference type="ARBA" id="ARBA00022837"/>
    </source>
</evidence>
<dbReference type="InterPro" id="IPR002477">
    <property type="entry name" value="Peptidoglycan-bd-like"/>
</dbReference>
<keyword evidence="24" id="KW-1185">Reference proteome</keyword>
<evidence type="ECO:0000313" key="23">
    <source>
        <dbReference type="EMBL" id="KFP50735.1"/>
    </source>
</evidence>
<evidence type="ECO:0000256" key="9">
    <source>
        <dbReference type="ARBA" id="ARBA00022801"/>
    </source>
</evidence>
<keyword evidence="9" id="KW-0378">Hydrolase</keyword>
<feature type="binding site" evidence="17">
    <location>
        <position position="378"/>
    </location>
    <ligand>
        <name>Ca(2+)</name>
        <dbReference type="ChEBI" id="CHEBI:29108"/>
        <label>5</label>
    </ligand>
</feature>
<dbReference type="FunFam" id="3.40.390.10:FF:000007">
    <property type="entry name" value="Collagenase 3"/>
    <property type="match status" value="1"/>
</dbReference>
<feature type="binding site" evidence="17">
    <location>
        <position position="284"/>
    </location>
    <ligand>
        <name>Ca(2+)</name>
        <dbReference type="ChEBI" id="CHEBI:29108"/>
        <label>4</label>
    </ligand>
</feature>
<feature type="binding site" evidence="17">
    <location>
        <position position="167"/>
    </location>
    <ligand>
        <name>Zn(2+)</name>
        <dbReference type="ChEBI" id="CHEBI:29105"/>
        <label>1</label>
    </ligand>
</feature>
<dbReference type="Pfam" id="PF00045">
    <property type="entry name" value="Hemopexin"/>
    <property type="match status" value="4"/>
</dbReference>
<feature type="binding site" evidence="17">
    <location>
        <position position="174"/>
    </location>
    <ligand>
        <name>Ca(2+)</name>
        <dbReference type="ChEBI" id="CHEBI:29108"/>
        <label>3</label>
    </ligand>
</feature>
<evidence type="ECO:0000256" key="19">
    <source>
        <dbReference type="PIRSR" id="PIRSR621190-5"/>
    </source>
</evidence>
<proteinExistence type="inferred from homology"/>
<dbReference type="Pfam" id="PF00413">
    <property type="entry name" value="Peptidase_M10"/>
    <property type="match status" value="1"/>
</dbReference>
<dbReference type="SUPFAM" id="SSF55486">
    <property type="entry name" value="Metalloproteases ('zincins'), catalytic domain"/>
    <property type="match status" value="1"/>
</dbReference>
<feature type="active site" evidence="15">
    <location>
        <position position="220"/>
    </location>
</feature>
<evidence type="ECO:0000256" key="16">
    <source>
        <dbReference type="PIRSR" id="PIRSR001191-2"/>
    </source>
</evidence>
<evidence type="ECO:0000256" key="18">
    <source>
        <dbReference type="PIRSR" id="PIRSR621190-3"/>
    </source>
</evidence>
<evidence type="ECO:0000256" key="12">
    <source>
        <dbReference type="ARBA" id="ARBA00023049"/>
    </source>
</evidence>
<feature type="binding site" evidence="16">
    <location>
        <position position="229"/>
    </location>
    <ligand>
        <name>Zn(2+)</name>
        <dbReference type="ChEBI" id="CHEBI:29105"/>
        <label>2</label>
        <note>catalytic</note>
    </ligand>
</feature>
<dbReference type="PIRSF" id="PIRSF001191">
    <property type="entry name" value="Peptidase_M10A_matrix"/>
    <property type="match status" value="1"/>
</dbReference>
<dbReference type="SMART" id="SM00120">
    <property type="entry name" value="HX"/>
    <property type="match status" value="4"/>
</dbReference>
<comment type="similarity">
    <text evidence="2">Belongs to the peptidase M10A family.</text>
</comment>
<dbReference type="CDD" id="cd04278">
    <property type="entry name" value="ZnMc_MMP"/>
    <property type="match status" value="1"/>
</dbReference>
<keyword evidence="5" id="KW-0645">Protease</keyword>
<dbReference type="InterPro" id="IPR036365">
    <property type="entry name" value="PGBD-like_sf"/>
</dbReference>
<feature type="short sequence motif" description="Cysteine switch" evidence="19">
    <location>
        <begin position="89"/>
        <end position="96"/>
    </location>
</feature>
<accession>A0A091L6E1</accession>
<dbReference type="Gene3D" id="3.40.390.10">
    <property type="entry name" value="Collagenase (Catalytic Domain)"/>
    <property type="match status" value="1"/>
</dbReference>
<feature type="binding site" evidence="17">
    <location>
        <position position="169"/>
    </location>
    <ligand>
        <name>Zn(2+)</name>
        <dbReference type="ChEBI" id="CHEBI:29105"/>
        <label>1</label>
    </ligand>
</feature>
<evidence type="ECO:0000256" key="10">
    <source>
        <dbReference type="ARBA" id="ARBA00022833"/>
    </source>
</evidence>
<evidence type="ECO:0000256" key="4">
    <source>
        <dbReference type="ARBA" id="ARBA00022530"/>
    </source>
</evidence>
<comment type="subcellular location">
    <subcellularLocation>
        <location evidence="1">Secreted</location>
        <location evidence="1">Extracellular space</location>
        <location evidence="1">Extracellular matrix</location>
    </subcellularLocation>
</comment>
<dbReference type="InterPro" id="IPR024079">
    <property type="entry name" value="MetalloPept_cat_dom_sf"/>
</dbReference>
<dbReference type="PROSITE" id="PS00546">
    <property type="entry name" value="CYSTEINE_SWITCH"/>
    <property type="match status" value="1"/>
</dbReference>
<feature type="binding site" evidence="17">
    <location>
        <position position="200"/>
    </location>
    <ligand>
        <name>Ca(2+)</name>
        <dbReference type="ChEBI" id="CHEBI:29108"/>
        <label>1</label>
    </ligand>
</feature>
<keyword evidence="3" id="KW-0964">Secreted</keyword>
<keyword evidence="7 21" id="KW-0732">Signal</keyword>
<feature type="repeat" description="Hemopexin" evidence="20">
    <location>
        <begin position="421"/>
        <end position="464"/>
    </location>
</feature>
<evidence type="ECO:0000256" key="7">
    <source>
        <dbReference type="ARBA" id="ARBA00022729"/>
    </source>
</evidence>
<feature type="disulfide bond" evidence="18">
    <location>
        <begin position="277"/>
        <end position="464"/>
    </location>
</feature>
<dbReference type="PRINTS" id="PR00138">
    <property type="entry name" value="MATRIXIN"/>
</dbReference>
<feature type="domain" description="Peptidase metallopeptidase" evidence="22">
    <location>
        <begin position="104"/>
        <end position="265"/>
    </location>
</feature>
<dbReference type="FunFam" id="2.110.10.10:FF:000002">
    <property type="entry name" value="Matrix metallopeptidase 3"/>
    <property type="match status" value="1"/>
</dbReference>
<feature type="repeat" description="Hemopexin" evidence="20">
    <location>
        <begin position="324"/>
        <end position="370"/>
    </location>
</feature>
<dbReference type="PANTHER" id="PTHR10201">
    <property type="entry name" value="MATRIX METALLOPROTEINASE"/>
    <property type="match status" value="1"/>
</dbReference>
<dbReference type="AlphaFoldDB" id="A0A091L6E1"/>
<feature type="chain" id="PRO_5001877892" evidence="21">
    <location>
        <begin position="20"/>
        <end position="464"/>
    </location>
</feature>
<dbReference type="Proteomes" id="UP000053745">
    <property type="component" value="Unassembled WGS sequence"/>
</dbReference>
<feature type="binding site" evidence="17">
    <location>
        <position position="175"/>
    </location>
    <ligand>
        <name>Ca(2+)</name>
        <dbReference type="ChEBI" id="CHEBI:29108"/>
        <label>3</label>
    </ligand>
</feature>
<comment type="cofactor">
    <cofactor evidence="17">
        <name>Zn(2+)</name>
        <dbReference type="ChEBI" id="CHEBI:29105"/>
    </cofactor>
    <text evidence="17">Binds 2 Zn(2+) ions per subunit.</text>
</comment>
<dbReference type="GO" id="GO:0030574">
    <property type="term" value="P:collagen catabolic process"/>
    <property type="evidence" value="ECO:0007669"/>
    <property type="project" value="TreeGrafter"/>
</dbReference>
<dbReference type="PANTHER" id="PTHR10201:SF267">
    <property type="entry name" value="MACROPHAGE METALLOELASTASE"/>
    <property type="match status" value="1"/>
</dbReference>
<dbReference type="InterPro" id="IPR036375">
    <property type="entry name" value="Hemopexin-like_dom_sf"/>
</dbReference>
<evidence type="ECO:0000259" key="22">
    <source>
        <dbReference type="SMART" id="SM00235"/>
    </source>
</evidence>
<keyword evidence="14 18" id="KW-1015">Disulfide bond</keyword>
<evidence type="ECO:0000313" key="24">
    <source>
        <dbReference type="Proteomes" id="UP000053745"/>
    </source>
</evidence>
<dbReference type="GO" id="GO:0006508">
    <property type="term" value="P:proteolysis"/>
    <property type="evidence" value="ECO:0007669"/>
    <property type="project" value="UniProtKB-KW"/>
</dbReference>
<feature type="signal peptide" evidence="21">
    <location>
        <begin position="1"/>
        <end position="19"/>
    </location>
</feature>
<dbReference type="InterPro" id="IPR000585">
    <property type="entry name" value="Hemopexin-like_dom"/>
</dbReference>
<evidence type="ECO:0000256" key="6">
    <source>
        <dbReference type="ARBA" id="ARBA00022723"/>
    </source>
</evidence>
<reference evidence="23 24" key="1">
    <citation type="submission" date="2014-04" db="EMBL/GenBank/DDBJ databases">
        <title>Genome evolution of avian class.</title>
        <authorList>
            <person name="Zhang G."/>
            <person name="Li C."/>
        </authorList>
    </citation>
    <scope>NUCLEOTIDE SEQUENCE [LARGE SCALE GENOMIC DNA]</scope>
    <source>
        <strain evidence="23">BGI_N323</strain>
    </source>
</reference>
<feature type="binding site" evidence="17">
    <location>
        <position position="237"/>
    </location>
    <ligand>
        <name>Zn(2+)</name>
        <dbReference type="ChEBI" id="CHEBI:29105"/>
        <label>2</label>
        <note>catalytic</note>
    </ligand>
</feature>
<feature type="binding site" evidence="16">
    <location>
        <position position="219"/>
    </location>
    <ligand>
        <name>Zn(2+)</name>
        <dbReference type="ChEBI" id="CHEBI:29105"/>
        <label>2</label>
        <note>catalytic</note>
    </ligand>
</feature>
<feature type="binding site" evidence="17">
    <location>
        <position position="193"/>
    </location>
    <ligand>
        <name>Ca(2+)</name>
        <dbReference type="ChEBI" id="CHEBI:29108"/>
        <label>2</label>
    </ligand>
</feature>
<feature type="binding site" evidence="16">
    <location>
        <position position="223"/>
    </location>
    <ligand>
        <name>Zn(2+)</name>
        <dbReference type="ChEBI" id="CHEBI:29105"/>
        <label>2</label>
        <note>catalytic</note>
    </ligand>
</feature>
<dbReference type="GO" id="GO:0031012">
    <property type="term" value="C:extracellular matrix"/>
    <property type="evidence" value="ECO:0007669"/>
    <property type="project" value="InterPro"/>
</dbReference>
<evidence type="ECO:0000256" key="2">
    <source>
        <dbReference type="ARBA" id="ARBA00010370"/>
    </source>
</evidence>
<dbReference type="Gene3D" id="2.110.10.10">
    <property type="entry name" value="Hemopexin-like domain"/>
    <property type="match status" value="1"/>
</dbReference>
<feature type="repeat" description="Hemopexin" evidence="20">
    <location>
        <begin position="274"/>
        <end position="323"/>
    </location>
</feature>
<keyword evidence="4" id="KW-0272">Extracellular matrix</keyword>
<evidence type="ECO:0000256" key="1">
    <source>
        <dbReference type="ARBA" id="ARBA00004498"/>
    </source>
</evidence>
<gene>
    <name evidence="23" type="ORF">N323_03134</name>
</gene>
<dbReference type="SUPFAM" id="SSF47090">
    <property type="entry name" value="PGBD-like"/>
    <property type="match status" value="1"/>
</dbReference>
<dbReference type="EMBL" id="KL297827">
    <property type="protein sequence ID" value="KFP50735.1"/>
    <property type="molecule type" value="Genomic_DNA"/>
</dbReference>
<protein>
    <submittedName>
        <fullName evidence="23">Stromelysin-2</fullName>
    </submittedName>
</protein>
<name>A0A091L6E1_CATAU</name>
<keyword evidence="6 16" id="KW-0479">Metal-binding</keyword>
<dbReference type="Pfam" id="PF01471">
    <property type="entry name" value="PG_binding_1"/>
    <property type="match status" value="1"/>
</dbReference>
<feature type="repeat" description="Hemopexin" evidence="20">
    <location>
        <begin position="372"/>
        <end position="420"/>
    </location>
</feature>
<dbReference type="InterPro" id="IPR033739">
    <property type="entry name" value="M10A_MMP"/>
</dbReference>
<dbReference type="InterPro" id="IPR006026">
    <property type="entry name" value="Peptidase_Metallo"/>
</dbReference>
<evidence type="ECO:0000256" key="3">
    <source>
        <dbReference type="ARBA" id="ARBA00022525"/>
    </source>
</evidence>
<evidence type="ECO:0000256" key="14">
    <source>
        <dbReference type="ARBA" id="ARBA00023157"/>
    </source>
</evidence>
<dbReference type="InterPro" id="IPR001818">
    <property type="entry name" value="Pept_M10_metallopeptidase"/>
</dbReference>
<dbReference type="PROSITE" id="PS51257">
    <property type="entry name" value="PROKAR_LIPOPROTEIN"/>
    <property type="match status" value="1"/>
</dbReference>
<feature type="binding site" evidence="17">
    <location>
        <position position="425"/>
    </location>
    <ligand>
        <name>Ca(2+)</name>
        <dbReference type="ChEBI" id="CHEBI:29108"/>
        <label>4</label>
    </ligand>
</feature>
<keyword evidence="13" id="KW-0865">Zymogen</keyword>
<feature type="binding site" evidence="17">
    <location>
        <position position="191"/>
    </location>
    <ligand>
        <name>Ca(2+)</name>
        <dbReference type="ChEBI" id="CHEBI:29108"/>
        <label>2</label>
    </ligand>
</feature>
<feature type="binding site" evidence="17">
    <location>
        <position position="195"/>
    </location>
    <ligand>
        <name>Zn(2+)</name>
        <dbReference type="ChEBI" id="CHEBI:29105"/>
        <label>1</label>
    </ligand>
</feature>
<keyword evidence="12" id="KW-0482">Metalloprotease</keyword>
<feature type="binding site" evidence="17">
    <location>
        <position position="330"/>
    </location>
    <ligand>
        <name>Ca(2+)</name>
        <dbReference type="ChEBI" id="CHEBI:29108"/>
        <label>5</label>
    </ligand>
</feature>
<feature type="binding site" evidence="17">
    <location>
        <position position="123"/>
    </location>
    <ligand>
        <name>Ca(2+)</name>
        <dbReference type="ChEBI" id="CHEBI:29108"/>
        <label>1</label>
    </ligand>
</feature>
<evidence type="ECO:0000256" key="20">
    <source>
        <dbReference type="PROSITE-ProRule" id="PRU01011"/>
    </source>
</evidence>
<feature type="binding site" evidence="17">
    <location>
        <position position="157"/>
    </location>
    <ligand>
        <name>Ca(2+)</name>
        <dbReference type="ChEBI" id="CHEBI:29108"/>
        <label>2</label>
    </ligand>
</feature>
<evidence type="ECO:0000256" key="17">
    <source>
        <dbReference type="PIRSR" id="PIRSR621190-2"/>
    </source>
</evidence>
<feature type="binding site" evidence="17">
    <location>
        <position position="182"/>
    </location>
    <ligand>
        <name>Zn(2+)</name>
        <dbReference type="ChEBI" id="CHEBI:29105"/>
        <label>1</label>
    </ligand>
</feature>
<dbReference type="InterPro" id="IPR018487">
    <property type="entry name" value="Hemopexin-like_repeat"/>
</dbReference>
<dbReference type="InterPro" id="IPR021190">
    <property type="entry name" value="Pept_M10A"/>
</dbReference>
<evidence type="ECO:0000256" key="13">
    <source>
        <dbReference type="ARBA" id="ARBA00023145"/>
    </source>
</evidence>
<dbReference type="GO" id="GO:0008270">
    <property type="term" value="F:zinc ion binding"/>
    <property type="evidence" value="ECO:0007669"/>
    <property type="project" value="InterPro"/>
</dbReference>
<feature type="binding site" description="in inhibited form" evidence="17">
    <location>
        <position position="91"/>
    </location>
    <ligand>
        <name>Zn(2+)</name>
        <dbReference type="ChEBI" id="CHEBI:29105"/>
        <label>2</label>
        <note>catalytic</note>
    </ligand>
</feature>
<dbReference type="CDD" id="cd00094">
    <property type="entry name" value="HX"/>
    <property type="match status" value="1"/>
</dbReference>
<keyword evidence="10 16" id="KW-0862">Zinc</keyword>
<feature type="binding site" evidence="17">
    <location>
        <position position="200"/>
    </location>
    <ligand>
        <name>Ca(2+)</name>
        <dbReference type="ChEBI" id="CHEBI:29108"/>
        <label>3</label>
    </ligand>
</feature>
<dbReference type="MEROPS" id="M10.013"/>
<evidence type="ECO:0000256" key="21">
    <source>
        <dbReference type="SAM" id="SignalP"/>
    </source>
</evidence>
<sequence length="464" mass="53306">MKIKILPFLGLLYVACSCAFPVVPEKEKDMQFAKKYLENFYDFKEEKNSLFKAKNLNRMADKIREMQSFFGLEVTGELNHKTLDMMKQPRCGIPDVRSYSTFPQSPRWKKEDVTYRILNYTPDMLQADVEEAIAKAFQLWSSVTPLRFTRLYSGQADIMISFAAGFHGDFYSFDGPGGTLAHAYPPGRGIGGDAHFDEDENWTKFTTYNGYNLFLVAAHELGHSLGLGHSNVLGALMYPIYMARDTRDYRLPQDDIDGIQALYETTPSKTPTRPEDCDPHLTFDAITTLRGEILFFKGSYVWRKRPYFSGIEHDTISPFWPSLAAGFDAAYEVDKKDRVLFFKDDQYWAVSGYSIEPDFPKPIQNLGFPTSVGKIDAAVHDQNTKKTYFFVGNKYWSFNENTQSMEKGYPRKIAADFQGIDHTIDAALQKNGHFYFFHGSNQYEVDIKNKKLIRIMKSNSWFNC</sequence>
<evidence type="ECO:0000256" key="15">
    <source>
        <dbReference type="PIRSR" id="PIRSR001191-1"/>
    </source>
</evidence>
<dbReference type="GO" id="GO:0030198">
    <property type="term" value="P:extracellular matrix organization"/>
    <property type="evidence" value="ECO:0007669"/>
    <property type="project" value="TreeGrafter"/>
</dbReference>